<dbReference type="InterPro" id="IPR012677">
    <property type="entry name" value="Nucleotide-bd_a/b_plait_sf"/>
</dbReference>
<keyword evidence="2" id="KW-1185">Reference proteome</keyword>
<sequence length="315" mass="36110">MTLIPALQSWCIIPSKDPQTKFTKAHQYLQRNPSVANELKKREQLNRLSAFRVKIKGVVNDENENEADKGSNTTFDVLSNEHQVIKISAIDIINSITFWNLTDILDIQELPDGDFEVKFKTAISAHVMTRIPIFQANVLDQVPKTARVPLVFIQGIGPEKSEDEIRSFFRHIAPILKIKFIQRGKMAFHILKLSSIHNVLEIIHQNHSTFGPNQKNKMIITHQYKSTVTRCFFISSILKISLSQEDVSEQVSNFGDIECIFTRKIGDYPEFYVKMRNIKDARLACGAMNGRTFENVEITAVFITTQYFDELFNSL</sequence>
<evidence type="ECO:0008006" key="3">
    <source>
        <dbReference type="Google" id="ProtNLM"/>
    </source>
</evidence>
<reference evidence="1" key="1">
    <citation type="submission" date="2016-10" db="EMBL/GenBank/DDBJ databases">
        <authorList>
            <person name="Benchimol M."/>
            <person name="Almeida L.G."/>
            <person name="Vasconcelos A.T."/>
            <person name="Perreira-Neves A."/>
            <person name="Rosa I.A."/>
            <person name="Tasca T."/>
            <person name="Bogo M.R."/>
            <person name="de Souza W."/>
        </authorList>
    </citation>
    <scope>NUCLEOTIDE SEQUENCE [LARGE SCALE GENOMIC DNA]</scope>
    <source>
        <strain evidence="1">K</strain>
    </source>
</reference>
<dbReference type="RefSeq" id="XP_068370789.1">
    <property type="nucleotide sequence ID" value="XM_068489808.1"/>
</dbReference>
<evidence type="ECO:0000313" key="2">
    <source>
        <dbReference type="Proteomes" id="UP000179807"/>
    </source>
</evidence>
<dbReference type="VEuPathDB" id="TrichDB:TRFO_00935"/>
<dbReference type="InterPro" id="IPR035979">
    <property type="entry name" value="RBD_domain_sf"/>
</dbReference>
<dbReference type="Gene3D" id="3.30.70.330">
    <property type="match status" value="1"/>
</dbReference>
<dbReference type="OrthoDB" id="10477760at2759"/>
<comment type="caution">
    <text evidence="1">The sequence shown here is derived from an EMBL/GenBank/DDBJ whole genome shotgun (WGS) entry which is preliminary data.</text>
</comment>
<dbReference type="AlphaFoldDB" id="A0A1J4L6S6"/>
<dbReference type="EMBL" id="MLAK01000001">
    <property type="protein sequence ID" value="OHT17653.1"/>
    <property type="molecule type" value="Genomic_DNA"/>
</dbReference>
<dbReference type="GO" id="GO:0003676">
    <property type="term" value="F:nucleic acid binding"/>
    <property type="evidence" value="ECO:0007669"/>
    <property type="project" value="InterPro"/>
</dbReference>
<dbReference type="GeneID" id="94824512"/>
<proteinExistence type="predicted"/>
<accession>A0A1J4L6S6</accession>
<evidence type="ECO:0000313" key="1">
    <source>
        <dbReference type="EMBL" id="OHT17653.1"/>
    </source>
</evidence>
<protein>
    <recommendedName>
        <fullName evidence="3">RRM domain-containing protein</fullName>
    </recommendedName>
</protein>
<dbReference type="SUPFAM" id="SSF54928">
    <property type="entry name" value="RNA-binding domain, RBD"/>
    <property type="match status" value="1"/>
</dbReference>
<gene>
    <name evidence="1" type="ORF">TRFO_00935</name>
</gene>
<organism evidence="1 2">
    <name type="scientific">Tritrichomonas foetus</name>
    <dbReference type="NCBI Taxonomy" id="1144522"/>
    <lineage>
        <taxon>Eukaryota</taxon>
        <taxon>Metamonada</taxon>
        <taxon>Parabasalia</taxon>
        <taxon>Tritrichomonadida</taxon>
        <taxon>Tritrichomonadidae</taxon>
        <taxon>Tritrichomonas</taxon>
    </lineage>
</organism>
<name>A0A1J4L6S6_9EUKA</name>
<dbReference type="Proteomes" id="UP000179807">
    <property type="component" value="Unassembled WGS sequence"/>
</dbReference>